<dbReference type="InterPro" id="IPR001258">
    <property type="entry name" value="NHL_repeat"/>
</dbReference>
<dbReference type="PANTHER" id="PTHR13833">
    <property type="match status" value="1"/>
</dbReference>
<dbReference type="InterPro" id="IPR015919">
    <property type="entry name" value="Cadherin-like_sf"/>
</dbReference>
<dbReference type="Gene3D" id="2.120.10.30">
    <property type="entry name" value="TolB, C-terminal domain"/>
    <property type="match status" value="1"/>
</dbReference>
<proteinExistence type="predicted"/>
<name>A0A645BS99_9ZZZZ</name>
<gene>
    <name evidence="3" type="ORF">SDC9_115038</name>
</gene>
<protein>
    <submittedName>
        <fullName evidence="3">Uncharacterized protein</fullName>
    </submittedName>
</protein>
<accession>A0A645BS99</accession>
<keyword evidence="1" id="KW-0677">Repeat</keyword>
<dbReference type="AlphaFoldDB" id="A0A645BS99"/>
<dbReference type="GO" id="GO:0016020">
    <property type="term" value="C:membrane"/>
    <property type="evidence" value="ECO:0007669"/>
    <property type="project" value="InterPro"/>
</dbReference>
<evidence type="ECO:0000256" key="1">
    <source>
        <dbReference type="ARBA" id="ARBA00022737"/>
    </source>
</evidence>
<dbReference type="SUPFAM" id="SSF101898">
    <property type="entry name" value="NHL repeat"/>
    <property type="match status" value="1"/>
</dbReference>
<dbReference type="Pfam" id="PF01436">
    <property type="entry name" value="NHL"/>
    <property type="match status" value="1"/>
</dbReference>
<sequence length="253" mass="26883">MTSLAGCFCGGLSNGVGDEAGFKNPYGMSVGPTGDVFVSEFGSHRIRRVTPDGEVTTLAGTGNPGKNNGTGIDASFNMPSDVAVDSEGNVYVADYGNHQIRKIVSTGYTITPSLPEGLIFNSATGEISGTPLQAIPPTEYKITGYNKSGKSSSSIVIQVLSLTVLEKQEYADDFELYPNPLSSGDKLIAMLPTVDNGYKEVTLRDESGRILFSKEFYVINNRMEIEINVSIGGFVFVEIAGVGTKAIIIANKK</sequence>
<evidence type="ECO:0000256" key="2">
    <source>
        <dbReference type="SAM" id="MobiDB-lite"/>
    </source>
</evidence>
<reference evidence="3" key="1">
    <citation type="submission" date="2019-08" db="EMBL/GenBank/DDBJ databases">
        <authorList>
            <person name="Kucharzyk K."/>
            <person name="Murdoch R.W."/>
            <person name="Higgins S."/>
            <person name="Loffler F."/>
        </authorList>
    </citation>
    <scope>NUCLEOTIDE SEQUENCE</scope>
</reference>
<dbReference type="Pfam" id="PF05345">
    <property type="entry name" value="He_PIG"/>
    <property type="match status" value="1"/>
</dbReference>
<dbReference type="SUPFAM" id="SSF49313">
    <property type="entry name" value="Cadherin-like"/>
    <property type="match status" value="1"/>
</dbReference>
<dbReference type="InterPro" id="IPR011042">
    <property type="entry name" value="6-blade_b-propeller_TolB-like"/>
</dbReference>
<dbReference type="EMBL" id="VSSQ01022064">
    <property type="protein sequence ID" value="MPM68107.1"/>
    <property type="molecule type" value="Genomic_DNA"/>
</dbReference>
<feature type="region of interest" description="Disordered" evidence="2">
    <location>
        <begin position="54"/>
        <end position="74"/>
    </location>
</feature>
<dbReference type="GO" id="GO:0005509">
    <property type="term" value="F:calcium ion binding"/>
    <property type="evidence" value="ECO:0007669"/>
    <property type="project" value="InterPro"/>
</dbReference>
<dbReference type="PROSITE" id="PS51125">
    <property type="entry name" value="NHL"/>
    <property type="match status" value="1"/>
</dbReference>
<dbReference type="PANTHER" id="PTHR13833:SF71">
    <property type="entry name" value="NHL DOMAIN-CONTAINING PROTEIN"/>
    <property type="match status" value="1"/>
</dbReference>
<comment type="caution">
    <text evidence="3">The sequence shown here is derived from an EMBL/GenBank/DDBJ whole genome shotgun (WGS) entry which is preliminary data.</text>
</comment>
<evidence type="ECO:0000313" key="3">
    <source>
        <dbReference type="EMBL" id="MPM68107.1"/>
    </source>
</evidence>
<organism evidence="3">
    <name type="scientific">bioreactor metagenome</name>
    <dbReference type="NCBI Taxonomy" id="1076179"/>
    <lineage>
        <taxon>unclassified sequences</taxon>
        <taxon>metagenomes</taxon>
        <taxon>ecological metagenomes</taxon>
    </lineage>
</organism>
<feature type="compositionally biased region" description="Low complexity" evidence="2">
    <location>
        <begin position="60"/>
        <end position="71"/>
    </location>
</feature>